<protein>
    <recommendedName>
        <fullName evidence="3">Nephrocystin 3-like N-terminal domain-containing protein</fullName>
    </recommendedName>
</protein>
<dbReference type="SUPFAM" id="SSF52540">
    <property type="entry name" value="P-loop containing nucleoside triphosphate hydrolases"/>
    <property type="match status" value="1"/>
</dbReference>
<accession>A0A4Q2D916</accession>
<evidence type="ECO:0000256" key="1">
    <source>
        <dbReference type="ARBA" id="ARBA00022737"/>
    </source>
</evidence>
<comment type="caution">
    <text evidence="4">The sequence shown here is derived from an EMBL/GenBank/DDBJ whole genome shotgun (WGS) entry which is preliminary data.</text>
</comment>
<sequence length="531" mass="59585">MASNSKPKKTGRLRSRLQRLFSSSSGAPDGRDDESISQDPQPPVQDPSSSDSSKGIPYSGERSRVPVMGTHRQYTGATAENATSSTGALASTSMFSRARNFNVGNLQIDSSQHVHNAQDKPIDGMDIECSSTHYPADPVPCVAKGWKMLLENITSNAFYDSGARFDPPKCDEDTRVEVISEIMDWINDRKGPKRLLCMTGAAGAGKSALQQTIAERCADSDILGCSIFFSSQDPTRNDLSRIIPTIAFQLGQHDPRLQDYIRRAIEKDPPIFTRTIRTQMDRLVVRPFKRLQANAGFDAGSFPHAVLIDGLDECSGEEQQTELLSTIKHCLLDNDLPFRIFIASRPEWAIRSALNPETQGYLYPLAYHIQLSDNYDATDDIRRYLWRRLQDIGNRSHDPRARSRSWPTVEDIEKLVRAASGRFVYAATIVKYISKRRSSPVDRPRTVVDWTPEEGHLAMPFEALDVLYTFILSAAKQSYEAVDTNRGRNFLLLLRAHQINSDGREEMAMKSLFPTCTLLLDFIQTRACRDI</sequence>
<proteinExistence type="predicted"/>
<dbReference type="AlphaFoldDB" id="A0A4Q2D916"/>
<evidence type="ECO:0000313" key="4">
    <source>
        <dbReference type="EMBL" id="RXW14765.1"/>
    </source>
</evidence>
<feature type="region of interest" description="Disordered" evidence="2">
    <location>
        <begin position="1"/>
        <end position="69"/>
    </location>
</feature>
<dbReference type="EMBL" id="SDEE01000649">
    <property type="protein sequence ID" value="RXW14765.1"/>
    <property type="molecule type" value="Genomic_DNA"/>
</dbReference>
<evidence type="ECO:0000256" key="2">
    <source>
        <dbReference type="SAM" id="MobiDB-lite"/>
    </source>
</evidence>
<dbReference type="Pfam" id="PF24883">
    <property type="entry name" value="NPHP3_N"/>
    <property type="match status" value="1"/>
</dbReference>
<evidence type="ECO:0000259" key="3">
    <source>
        <dbReference type="Pfam" id="PF24883"/>
    </source>
</evidence>
<name>A0A4Q2D916_9AGAR</name>
<feature type="compositionally biased region" description="Basic residues" evidence="2">
    <location>
        <begin position="1"/>
        <end position="17"/>
    </location>
</feature>
<dbReference type="InterPro" id="IPR027417">
    <property type="entry name" value="P-loop_NTPase"/>
</dbReference>
<dbReference type="Proteomes" id="UP000290288">
    <property type="component" value="Unassembled WGS sequence"/>
</dbReference>
<keyword evidence="1" id="KW-0677">Repeat</keyword>
<dbReference type="PANTHER" id="PTHR10039:SF14">
    <property type="entry name" value="NACHT DOMAIN-CONTAINING PROTEIN"/>
    <property type="match status" value="1"/>
</dbReference>
<evidence type="ECO:0000313" key="5">
    <source>
        <dbReference type="Proteomes" id="UP000290288"/>
    </source>
</evidence>
<keyword evidence="5" id="KW-1185">Reference proteome</keyword>
<feature type="domain" description="Nephrocystin 3-like N-terminal" evidence="3">
    <location>
        <begin position="181"/>
        <end position="345"/>
    </location>
</feature>
<reference evidence="4 5" key="1">
    <citation type="submission" date="2019-01" db="EMBL/GenBank/DDBJ databases">
        <title>Draft genome sequence of Psathyrella aberdarensis IHI B618.</title>
        <authorList>
            <person name="Buettner E."/>
            <person name="Kellner H."/>
        </authorList>
    </citation>
    <scope>NUCLEOTIDE SEQUENCE [LARGE SCALE GENOMIC DNA]</scope>
    <source>
        <strain evidence="4 5">IHI B618</strain>
    </source>
</reference>
<organism evidence="4 5">
    <name type="scientific">Candolleomyces aberdarensis</name>
    <dbReference type="NCBI Taxonomy" id="2316362"/>
    <lineage>
        <taxon>Eukaryota</taxon>
        <taxon>Fungi</taxon>
        <taxon>Dikarya</taxon>
        <taxon>Basidiomycota</taxon>
        <taxon>Agaricomycotina</taxon>
        <taxon>Agaricomycetes</taxon>
        <taxon>Agaricomycetidae</taxon>
        <taxon>Agaricales</taxon>
        <taxon>Agaricineae</taxon>
        <taxon>Psathyrellaceae</taxon>
        <taxon>Candolleomyces</taxon>
    </lineage>
</organism>
<dbReference type="STRING" id="2316362.A0A4Q2D916"/>
<gene>
    <name evidence="4" type="ORF">EST38_g11089</name>
</gene>
<dbReference type="Gene3D" id="3.40.50.300">
    <property type="entry name" value="P-loop containing nucleotide triphosphate hydrolases"/>
    <property type="match status" value="1"/>
</dbReference>
<dbReference type="OrthoDB" id="5971939at2759"/>
<dbReference type="InterPro" id="IPR056884">
    <property type="entry name" value="NPHP3-like_N"/>
</dbReference>
<dbReference type="PANTHER" id="PTHR10039">
    <property type="entry name" value="AMELOGENIN"/>
    <property type="match status" value="1"/>
</dbReference>